<dbReference type="GO" id="GO:0005737">
    <property type="term" value="C:cytoplasm"/>
    <property type="evidence" value="ECO:0007669"/>
    <property type="project" value="TreeGrafter"/>
</dbReference>
<dbReference type="InterPro" id="IPR014718">
    <property type="entry name" value="GH-type_carb-bd"/>
</dbReference>
<evidence type="ECO:0000313" key="9">
    <source>
        <dbReference type="Proteomes" id="UP000724874"/>
    </source>
</evidence>
<evidence type="ECO:0000256" key="5">
    <source>
        <dbReference type="PIRNR" id="PIRNR016020"/>
    </source>
</evidence>
<comment type="similarity">
    <text evidence="2 5">Belongs to the glucose-6-phosphate 1-epimerase family.</text>
</comment>
<dbReference type="EMBL" id="JADNYJ010000200">
    <property type="protein sequence ID" value="KAF8875208.1"/>
    <property type="molecule type" value="Genomic_DNA"/>
</dbReference>
<protein>
    <recommendedName>
        <fullName evidence="3 5">Glucose-6-phosphate 1-epimerase</fullName>
        <ecNumber evidence="3 5">5.1.3.15</ecNumber>
    </recommendedName>
</protein>
<proteinExistence type="inferred from homology"/>
<dbReference type="CDD" id="cd09020">
    <property type="entry name" value="D-hex-6-P-epi_like"/>
    <property type="match status" value="1"/>
</dbReference>
<dbReference type="OrthoDB" id="1659429at2759"/>
<dbReference type="AlphaFoldDB" id="A0A9P5TFQ5"/>
<evidence type="ECO:0000256" key="7">
    <source>
        <dbReference type="PIRSR" id="PIRSR016020-2"/>
    </source>
</evidence>
<organism evidence="8 9">
    <name type="scientific">Gymnopilus junonius</name>
    <name type="common">Spectacular rustgill mushroom</name>
    <name type="synonym">Gymnopilus spectabilis subsp. junonius</name>
    <dbReference type="NCBI Taxonomy" id="109634"/>
    <lineage>
        <taxon>Eukaryota</taxon>
        <taxon>Fungi</taxon>
        <taxon>Dikarya</taxon>
        <taxon>Basidiomycota</taxon>
        <taxon>Agaricomycotina</taxon>
        <taxon>Agaricomycetes</taxon>
        <taxon>Agaricomycetidae</taxon>
        <taxon>Agaricales</taxon>
        <taxon>Agaricineae</taxon>
        <taxon>Hymenogastraceae</taxon>
        <taxon>Gymnopilus</taxon>
    </lineage>
</organism>
<evidence type="ECO:0000256" key="3">
    <source>
        <dbReference type="ARBA" id="ARBA00012083"/>
    </source>
</evidence>
<feature type="active site" evidence="6">
    <location>
        <position position="162"/>
    </location>
</feature>
<dbReference type="InterPro" id="IPR008183">
    <property type="entry name" value="Aldose_1/G6P_1-epimerase"/>
</dbReference>
<feature type="binding site" evidence="7">
    <location>
        <position position="83"/>
    </location>
    <ligand>
        <name>substrate</name>
    </ligand>
</feature>
<evidence type="ECO:0000256" key="1">
    <source>
        <dbReference type="ARBA" id="ARBA00001096"/>
    </source>
</evidence>
<dbReference type="EC" id="5.1.3.15" evidence="3 5"/>
<evidence type="ECO:0000256" key="2">
    <source>
        <dbReference type="ARBA" id="ARBA00005866"/>
    </source>
</evidence>
<feature type="binding site" evidence="7">
    <location>
        <position position="88"/>
    </location>
    <ligand>
        <name>substrate</name>
    </ligand>
</feature>
<dbReference type="GO" id="GO:0047938">
    <property type="term" value="F:glucose-6-phosphate 1-epimerase activity"/>
    <property type="evidence" value="ECO:0007669"/>
    <property type="project" value="UniProtKB-UniRule"/>
</dbReference>
<dbReference type="InterPro" id="IPR011013">
    <property type="entry name" value="Gal_mutarotase_sf_dom"/>
</dbReference>
<comment type="caution">
    <text evidence="8">The sequence shown here is derived from an EMBL/GenBank/DDBJ whole genome shotgun (WGS) entry which is preliminary data.</text>
</comment>
<feature type="binding site" evidence="7">
    <location>
        <position position="60"/>
    </location>
    <ligand>
        <name>substrate</name>
    </ligand>
</feature>
<accession>A0A9P5TFQ5</accession>
<comment type="function">
    <text evidence="5">Catalyzes the interconversion between the alpha and beta anomers from at least three hexose 6-phosphate sugars (Glc6P, Gal6P, and Man6P).</text>
</comment>
<name>A0A9P5TFQ5_GYMJU</name>
<evidence type="ECO:0000256" key="4">
    <source>
        <dbReference type="ARBA" id="ARBA00023235"/>
    </source>
</evidence>
<dbReference type="PANTHER" id="PTHR11122">
    <property type="entry name" value="APOSPORY-ASSOCIATED PROTEIN C-RELATED"/>
    <property type="match status" value="1"/>
</dbReference>
<dbReference type="Gene3D" id="2.70.98.10">
    <property type="match status" value="1"/>
</dbReference>
<gene>
    <name evidence="8" type="ORF">CPB84DRAFT_1796754</name>
</gene>
<dbReference type="PIRSF" id="PIRSF016020">
    <property type="entry name" value="PHexose_mutarotase"/>
    <property type="match status" value="1"/>
</dbReference>
<sequence>MPTETTERGILLKHPSGPTAEILYYGATVISWKVADPVGQLQERLFVSSKAYLDGSKPVRGGIPVIFPCFGPPTHPDHSKLPQHGFARNETWKFDSVVMDNQAGVAVRFVLDPTANEQIQAIYSKKFRLAYVVILSAHQLATDLHVENTSPTEALEFQALFHTYIRAPADSVKVSPLQSLQYYDKTESTDQARAVPKTEDRTEVDVKTFTDSVYENAPGKYHVIWPNGGLEVKTKNFKDVVVWNPQEEGRKIGDMETDGWKQYICVEPGYVRGFVSLEPHKQWLGQQVLTVVQ</sequence>
<comment type="catalytic activity">
    <reaction evidence="1">
        <text>alpha-D-glucose 6-phosphate = beta-D-glucose 6-phosphate</text>
        <dbReference type="Rhea" id="RHEA:16249"/>
        <dbReference type="ChEBI" id="CHEBI:58225"/>
        <dbReference type="ChEBI" id="CHEBI:58247"/>
        <dbReference type="EC" id="5.1.3.15"/>
    </reaction>
</comment>
<keyword evidence="4 5" id="KW-0413">Isomerase</keyword>
<reference evidence="8" key="1">
    <citation type="submission" date="2020-11" db="EMBL/GenBank/DDBJ databases">
        <authorList>
            <consortium name="DOE Joint Genome Institute"/>
            <person name="Ahrendt S."/>
            <person name="Riley R."/>
            <person name="Andreopoulos W."/>
            <person name="LaButti K."/>
            <person name="Pangilinan J."/>
            <person name="Ruiz-duenas F.J."/>
            <person name="Barrasa J.M."/>
            <person name="Sanchez-Garcia M."/>
            <person name="Camarero S."/>
            <person name="Miyauchi S."/>
            <person name="Serrano A."/>
            <person name="Linde D."/>
            <person name="Babiker R."/>
            <person name="Drula E."/>
            <person name="Ayuso-Fernandez I."/>
            <person name="Pacheco R."/>
            <person name="Padilla G."/>
            <person name="Ferreira P."/>
            <person name="Barriuso J."/>
            <person name="Kellner H."/>
            <person name="Castanera R."/>
            <person name="Alfaro M."/>
            <person name="Ramirez L."/>
            <person name="Pisabarro A.G."/>
            <person name="Kuo A."/>
            <person name="Tritt A."/>
            <person name="Lipzen A."/>
            <person name="He G."/>
            <person name="Yan M."/>
            <person name="Ng V."/>
            <person name="Cullen D."/>
            <person name="Martin F."/>
            <person name="Rosso M.-N."/>
            <person name="Henrissat B."/>
            <person name="Hibbett D."/>
            <person name="Martinez A.T."/>
            <person name="Grigoriev I.V."/>
        </authorList>
    </citation>
    <scope>NUCLEOTIDE SEQUENCE</scope>
    <source>
        <strain evidence="8">AH 44721</strain>
    </source>
</reference>
<keyword evidence="9" id="KW-1185">Reference proteome</keyword>
<dbReference type="SUPFAM" id="SSF74650">
    <property type="entry name" value="Galactose mutarotase-like"/>
    <property type="match status" value="1"/>
</dbReference>
<dbReference type="GO" id="GO:0005975">
    <property type="term" value="P:carbohydrate metabolic process"/>
    <property type="evidence" value="ECO:0007669"/>
    <property type="project" value="InterPro"/>
</dbReference>
<dbReference type="PANTHER" id="PTHR11122:SF13">
    <property type="entry name" value="GLUCOSE-6-PHOSPHATE 1-EPIMERASE"/>
    <property type="match status" value="1"/>
</dbReference>
<dbReference type="Proteomes" id="UP000724874">
    <property type="component" value="Unassembled WGS sequence"/>
</dbReference>
<evidence type="ECO:0000256" key="6">
    <source>
        <dbReference type="PIRSR" id="PIRSR016020-1"/>
    </source>
</evidence>
<dbReference type="InterPro" id="IPR025532">
    <property type="entry name" value="G6P_1-epimerase"/>
</dbReference>
<dbReference type="GO" id="GO:0030246">
    <property type="term" value="F:carbohydrate binding"/>
    <property type="evidence" value="ECO:0007669"/>
    <property type="project" value="UniProtKB-UniRule"/>
</dbReference>
<feature type="active site" evidence="6">
    <location>
        <position position="267"/>
    </location>
</feature>
<dbReference type="Pfam" id="PF01263">
    <property type="entry name" value="Aldose_epim"/>
    <property type="match status" value="1"/>
</dbReference>
<evidence type="ECO:0000313" key="8">
    <source>
        <dbReference type="EMBL" id="KAF8875208.1"/>
    </source>
</evidence>